<keyword evidence="6" id="KW-0479">Metal-binding</keyword>
<dbReference type="RefSeq" id="WP_159811113.1">
    <property type="nucleotide sequence ID" value="NZ_BLJE01000010.1"/>
</dbReference>
<evidence type="ECO:0000256" key="9">
    <source>
        <dbReference type="ARBA" id="ARBA00023014"/>
    </source>
</evidence>
<dbReference type="GO" id="GO:0046872">
    <property type="term" value="F:metal ion binding"/>
    <property type="evidence" value="ECO:0007669"/>
    <property type="project" value="UniProtKB-KW"/>
</dbReference>
<keyword evidence="10" id="KW-0413">Isomerase</keyword>
<organism evidence="12 13">
    <name type="scientific">Litoreibacter roseus</name>
    <dbReference type="NCBI Taxonomy" id="2601869"/>
    <lineage>
        <taxon>Bacteria</taxon>
        <taxon>Pseudomonadati</taxon>
        <taxon>Pseudomonadota</taxon>
        <taxon>Alphaproteobacteria</taxon>
        <taxon>Rhodobacterales</taxon>
        <taxon>Roseobacteraceae</taxon>
        <taxon>Litoreibacter</taxon>
    </lineage>
</organism>
<evidence type="ECO:0000256" key="6">
    <source>
        <dbReference type="ARBA" id="ARBA00022723"/>
    </source>
</evidence>
<dbReference type="InterPro" id="IPR007197">
    <property type="entry name" value="rSAM"/>
</dbReference>
<dbReference type="AlphaFoldDB" id="A0A6N6JLV5"/>
<keyword evidence="7" id="KW-0663">Pyridoxal phosphate</keyword>
<dbReference type="OrthoDB" id="9768064at2"/>
<keyword evidence="8" id="KW-0408">Iron</keyword>
<evidence type="ECO:0000256" key="7">
    <source>
        <dbReference type="ARBA" id="ARBA00022898"/>
    </source>
</evidence>
<keyword evidence="13" id="KW-1185">Reference proteome</keyword>
<feature type="domain" description="Radical SAM core" evidence="11">
    <location>
        <begin position="80"/>
        <end position="292"/>
    </location>
</feature>
<name>A0A6N6JLV5_9RHOB</name>
<dbReference type="EMBL" id="BLJE01000010">
    <property type="protein sequence ID" value="GFE67291.1"/>
    <property type="molecule type" value="Genomic_DNA"/>
</dbReference>
<dbReference type="Pfam" id="PF04055">
    <property type="entry name" value="Radical_SAM"/>
    <property type="match status" value="1"/>
</dbReference>
<accession>A0A6N6JLV5</accession>
<dbReference type="CDD" id="cd01335">
    <property type="entry name" value="Radical_SAM"/>
    <property type="match status" value="1"/>
</dbReference>
<comment type="cofactor">
    <cofactor evidence="1">
        <name>pyridoxal 5'-phosphate</name>
        <dbReference type="ChEBI" id="CHEBI:597326"/>
    </cofactor>
</comment>
<dbReference type="InterPro" id="IPR013785">
    <property type="entry name" value="Aldolase_TIM"/>
</dbReference>
<evidence type="ECO:0000256" key="10">
    <source>
        <dbReference type="ARBA" id="ARBA00023235"/>
    </source>
</evidence>
<protein>
    <recommendedName>
        <fullName evidence="11">Radical SAM core domain-containing protein</fullName>
    </recommendedName>
</protein>
<reference evidence="12 13" key="1">
    <citation type="submission" date="2019-12" db="EMBL/GenBank/DDBJ databases">
        <title>Litoreibacter badius sp. nov., a novel bacteriochlorophyll a-containing bacterium in the genus Litoreibacter.</title>
        <authorList>
            <person name="Kanamuro M."/>
            <person name="Takabe Y."/>
            <person name="Mori K."/>
            <person name="Takaichi S."/>
            <person name="Hanada S."/>
        </authorList>
    </citation>
    <scope>NUCLEOTIDE SEQUENCE [LARGE SCALE GENOMIC DNA]</scope>
    <source>
        <strain evidence="12 13">K6</strain>
    </source>
</reference>
<dbReference type="SFLD" id="SFLDS00029">
    <property type="entry name" value="Radical_SAM"/>
    <property type="match status" value="1"/>
</dbReference>
<evidence type="ECO:0000259" key="11">
    <source>
        <dbReference type="PROSITE" id="PS51918"/>
    </source>
</evidence>
<dbReference type="PANTHER" id="PTHR30538:SF1">
    <property type="entry name" value="L-LYSINE 2,3-AMINOMUTASE"/>
    <property type="match status" value="1"/>
</dbReference>
<evidence type="ECO:0000256" key="1">
    <source>
        <dbReference type="ARBA" id="ARBA00001933"/>
    </source>
</evidence>
<dbReference type="SUPFAM" id="SSF102114">
    <property type="entry name" value="Radical SAM enzymes"/>
    <property type="match status" value="1"/>
</dbReference>
<dbReference type="GO" id="GO:0016853">
    <property type="term" value="F:isomerase activity"/>
    <property type="evidence" value="ECO:0007669"/>
    <property type="project" value="UniProtKB-KW"/>
</dbReference>
<evidence type="ECO:0000256" key="2">
    <source>
        <dbReference type="ARBA" id="ARBA00001966"/>
    </source>
</evidence>
<dbReference type="PROSITE" id="PS51918">
    <property type="entry name" value="RADICAL_SAM"/>
    <property type="match status" value="1"/>
</dbReference>
<evidence type="ECO:0000256" key="5">
    <source>
        <dbReference type="ARBA" id="ARBA00022691"/>
    </source>
</evidence>
<comment type="caution">
    <text evidence="12">The sequence shown here is derived from an EMBL/GenBank/DDBJ whole genome shotgun (WGS) entry which is preliminary data.</text>
</comment>
<keyword evidence="4" id="KW-0004">4Fe-4S</keyword>
<dbReference type="PANTHER" id="PTHR30538">
    <property type="entry name" value="LYSINE 2,3-AMINOMUTASE-RELATED"/>
    <property type="match status" value="1"/>
</dbReference>
<dbReference type="InterPro" id="IPR003739">
    <property type="entry name" value="Lys_aminomutase/Glu_NH3_mut"/>
</dbReference>
<dbReference type="Gene3D" id="3.20.20.70">
    <property type="entry name" value="Aldolase class I"/>
    <property type="match status" value="1"/>
</dbReference>
<evidence type="ECO:0000313" key="13">
    <source>
        <dbReference type="Proteomes" id="UP000436822"/>
    </source>
</evidence>
<proteinExistence type="inferred from homology"/>
<dbReference type="Proteomes" id="UP000436822">
    <property type="component" value="Unassembled WGS sequence"/>
</dbReference>
<evidence type="ECO:0000256" key="8">
    <source>
        <dbReference type="ARBA" id="ARBA00023004"/>
    </source>
</evidence>
<evidence type="ECO:0000313" key="12">
    <source>
        <dbReference type="EMBL" id="GFE67291.1"/>
    </source>
</evidence>
<comment type="cofactor">
    <cofactor evidence="2">
        <name>[4Fe-4S] cluster</name>
        <dbReference type="ChEBI" id="CHEBI:49883"/>
    </cofactor>
</comment>
<gene>
    <name evidence="12" type="ORF">KIN_43650</name>
</gene>
<keyword evidence="5" id="KW-0949">S-adenosyl-L-methionine</keyword>
<keyword evidence="9" id="KW-0411">Iron-sulfur</keyword>
<dbReference type="GO" id="GO:0051539">
    <property type="term" value="F:4 iron, 4 sulfur cluster binding"/>
    <property type="evidence" value="ECO:0007669"/>
    <property type="project" value="UniProtKB-KW"/>
</dbReference>
<evidence type="ECO:0000256" key="4">
    <source>
        <dbReference type="ARBA" id="ARBA00022485"/>
    </source>
</evidence>
<evidence type="ECO:0000256" key="3">
    <source>
        <dbReference type="ARBA" id="ARBA00008703"/>
    </source>
</evidence>
<dbReference type="SFLD" id="SFLDG01070">
    <property type="entry name" value="PLP-dependent"/>
    <property type="match status" value="1"/>
</dbReference>
<sequence length="330" mass="37278">MNQNKEIEPSLDKVDPISEVRRKYPVLLPGTLKRRIEQGTYSERAARQYQPQAQELLNSNQLSADPCNEGDYRVTENLIKKYHNRAALIVTHRCIAYCRFCFRKDFVGQSSQAINPAGLEHSISEIEKDVTISDVLVSGGDPLAIPNKELLPILSRLSQVDHIKSIRIHTRGASLTPHRINDRLLEYLSTDRKIWFYTHMNHIDDLRDPDVEDALYRISRTGTPLLNQAVLLGGVNDTVADIHDLLLGCYERRIVPYHLYSFDPVQGAGHFSVDPDVSLEIFTSLAGLPGPAQPVFVVVDEKNSKRRFVFDPSSGTDTLKDLLMSRHPNA</sequence>
<comment type="similarity">
    <text evidence="3">Belongs to the radical SAM superfamily. KamA family.</text>
</comment>
<dbReference type="InterPro" id="IPR058240">
    <property type="entry name" value="rSAM_sf"/>
</dbReference>